<protein>
    <recommendedName>
        <fullName evidence="3">STAS/SEC14 domain-containing protein</fullName>
    </recommendedName>
</protein>
<sequence>MMESQGMDPQGMEVLASSDSYVLECSSQHGLGRLTFRKKPSAMEYQAAISHFCDQVLKRGFRLMLFNNLEAGLISQDEKDWSRFYIENLLPNCSLRKMASVVGGNALQRMIISDMHQQGKHPYRLECFASEQEALAWLLA</sequence>
<keyword evidence="2" id="KW-1185">Reference proteome</keyword>
<accession>A0A3M9MEZ9</accession>
<dbReference type="OrthoDB" id="852541at2"/>
<dbReference type="EMBL" id="RJJD01000013">
    <property type="protein sequence ID" value="RNI24141.1"/>
    <property type="molecule type" value="Genomic_DNA"/>
</dbReference>
<comment type="caution">
    <text evidence="1">The sequence shown here is derived from an EMBL/GenBank/DDBJ whole genome shotgun (WGS) entry which is preliminary data.</text>
</comment>
<evidence type="ECO:0008006" key="3">
    <source>
        <dbReference type="Google" id="ProtNLM"/>
    </source>
</evidence>
<proteinExistence type="predicted"/>
<organism evidence="1 2">
    <name type="scientific">Rufibacter latericius</name>
    <dbReference type="NCBI Taxonomy" id="2487040"/>
    <lineage>
        <taxon>Bacteria</taxon>
        <taxon>Pseudomonadati</taxon>
        <taxon>Bacteroidota</taxon>
        <taxon>Cytophagia</taxon>
        <taxon>Cytophagales</taxon>
        <taxon>Hymenobacteraceae</taxon>
        <taxon>Rufibacter</taxon>
    </lineage>
</organism>
<reference evidence="1 2" key="1">
    <citation type="submission" date="2018-11" db="EMBL/GenBank/DDBJ databases">
        <title>Rufibacter latericius sp. nov., isolated from water in Baiyang Lake.</title>
        <authorList>
            <person name="Yang Y."/>
        </authorList>
    </citation>
    <scope>NUCLEOTIDE SEQUENCE [LARGE SCALE GENOMIC DNA]</scope>
    <source>
        <strain evidence="1 2">R-22-1c-1</strain>
    </source>
</reference>
<evidence type="ECO:0000313" key="1">
    <source>
        <dbReference type="EMBL" id="RNI24141.1"/>
    </source>
</evidence>
<dbReference type="Proteomes" id="UP000272117">
    <property type="component" value="Unassembled WGS sequence"/>
</dbReference>
<dbReference type="RefSeq" id="WP_125077775.1">
    <property type="nucleotide sequence ID" value="NZ_RJJD01000013.1"/>
</dbReference>
<gene>
    <name evidence="1" type="ORF">EFB08_17360</name>
</gene>
<name>A0A3M9MEZ9_9BACT</name>
<evidence type="ECO:0000313" key="2">
    <source>
        <dbReference type="Proteomes" id="UP000272117"/>
    </source>
</evidence>
<dbReference type="AlphaFoldDB" id="A0A3M9MEZ9"/>